<feature type="transmembrane region" description="Helical" evidence="8">
    <location>
        <begin position="87"/>
        <end position="106"/>
    </location>
</feature>
<evidence type="ECO:0000256" key="1">
    <source>
        <dbReference type="ARBA" id="ARBA00004651"/>
    </source>
</evidence>
<comment type="similarity">
    <text evidence="2">Belongs to the autoinducer-2 exporter (AI-2E) (TC 2.A.86) family.</text>
</comment>
<sequence>MKEKQSSHSWFWKLVANNKLVSVLVIILLMLFIINMAKQVSWFFQPVFQFIAIIGAPILVSGVLYYLLSPIVDFLEKRVRVPRTISIISLFLIIVLLLIWGGIHLVPEVQNQFMTLSKNIPHYWKEITDEFQSLMKSSDLSQIKAQLDSINKDIYVQLGHMGKKLFSNGFSGLSNMVSVVASIVVTIVTVPFILFYLLRDGKRLEPFVLKFLPQKIQASVHQVLHDINEKVSSYIRGQIIVAISVAIIYMIGFSLIGLDYAIALGTLAGIFNIIPYLGSWLTMIPVVIIALVTGGPMMLVKVICVHLVEQLIEGHVLDPIVIGSQMDIHPLTIIFVLLTAGKLFGILGVVLGIPGYATIKVIVVHIYNWYRANSALFAEDEAPTESS</sequence>
<feature type="transmembrane region" description="Helical" evidence="8">
    <location>
        <begin position="262"/>
        <end position="279"/>
    </location>
</feature>
<evidence type="ECO:0000256" key="4">
    <source>
        <dbReference type="ARBA" id="ARBA00022475"/>
    </source>
</evidence>
<evidence type="ECO:0000256" key="3">
    <source>
        <dbReference type="ARBA" id="ARBA00022448"/>
    </source>
</evidence>
<keyword evidence="5 8" id="KW-0812">Transmembrane</keyword>
<evidence type="ECO:0000256" key="8">
    <source>
        <dbReference type="SAM" id="Phobius"/>
    </source>
</evidence>
<organism evidence="9 10">
    <name type="scientific">Catellicoccus marimammalium M35/04/3</name>
    <dbReference type="NCBI Taxonomy" id="1234409"/>
    <lineage>
        <taxon>Bacteria</taxon>
        <taxon>Bacillati</taxon>
        <taxon>Bacillota</taxon>
        <taxon>Bacilli</taxon>
        <taxon>Lactobacillales</taxon>
        <taxon>Enterococcaceae</taxon>
        <taxon>Catellicoccus</taxon>
    </lineage>
</organism>
<keyword evidence="4" id="KW-1003">Cell membrane</keyword>
<dbReference type="OrthoDB" id="9793390at2"/>
<feature type="transmembrane region" description="Helical" evidence="8">
    <location>
        <begin position="20"/>
        <end position="37"/>
    </location>
</feature>
<dbReference type="InterPro" id="IPR002549">
    <property type="entry name" value="AI-2E-like"/>
</dbReference>
<evidence type="ECO:0000256" key="6">
    <source>
        <dbReference type="ARBA" id="ARBA00022989"/>
    </source>
</evidence>
<evidence type="ECO:0000313" key="10">
    <source>
        <dbReference type="Proteomes" id="UP000016057"/>
    </source>
</evidence>
<comment type="subcellular location">
    <subcellularLocation>
        <location evidence="1">Cell membrane</location>
        <topology evidence="1">Multi-pass membrane protein</topology>
    </subcellularLocation>
</comment>
<evidence type="ECO:0000256" key="2">
    <source>
        <dbReference type="ARBA" id="ARBA00009773"/>
    </source>
</evidence>
<dbReference type="RefSeq" id="WP_009491751.1">
    <property type="nucleotide sequence ID" value="NZ_AMYT01000021.1"/>
</dbReference>
<dbReference type="STRING" id="1234409.C683_1072"/>
<comment type="caution">
    <text evidence="9">The sequence shown here is derived from an EMBL/GenBank/DDBJ whole genome shotgun (WGS) entry which is preliminary data.</text>
</comment>
<keyword evidence="10" id="KW-1185">Reference proteome</keyword>
<name>K8ZND3_9ENTE</name>
<dbReference type="GO" id="GO:0005886">
    <property type="term" value="C:plasma membrane"/>
    <property type="evidence" value="ECO:0007669"/>
    <property type="project" value="UniProtKB-SubCell"/>
</dbReference>
<evidence type="ECO:0000313" key="9">
    <source>
        <dbReference type="EMBL" id="EKU27076.1"/>
    </source>
</evidence>
<feature type="transmembrane region" description="Helical" evidence="8">
    <location>
        <begin position="43"/>
        <end position="67"/>
    </location>
</feature>
<dbReference type="GO" id="GO:0055085">
    <property type="term" value="P:transmembrane transport"/>
    <property type="evidence" value="ECO:0007669"/>
    <property type="project" value="TreeGrafter"/>
</dbReference>
<feature type="transmembrane region" description="Helical" evidence="8">
    <location>
        <begin position="286"/>
        <end position="308"/>
    </location>
</feature>
<keyword evidence="6 8" id="KW-1133">Transmembrane helix</keyword>
<feature type="transmembrane region" description="Helical" evidence="8">
    <location>
        <begin position="239"/>
        <end position="256"/>
    </location>
</feature>
<dbReference type="eggNOG" id="COG0628">
    <property type="taxonomic scope" value="Bacteria"/>
</dbReference>
<dbReference type="AlphaFoldDB" id="K8ZND3"/>
<dbReference type="PANTHER" id="PTHR21716">
    <property type="entry name" value="TRANSMEMBRANE PROTEIN"/>
    <property type="match status" value="1"/>
</dbReference>
<feature type="transmembrane region" description="Helical" evidence="8">
    <location>
        <begin position="176"/>
        <end position="198"/>
    </location>
</feature>
<proteinExistence type="inferred from homology"/>
<evidence type="ECO:0000256" key="5">
    <source>
        <dbReference type="ARBA" id="ARBA00022692"/>
    </source>
</evidence>
<evidence type="ECO:0000256" key="7">
    <source>
        <dbReference type="ARBA" id="ARBA00023136"/>
    </source>
</evidence>
<gene>
    <name evidence="9" type="ORF">C683_1072</name>
</gene>
<accession>K8ZND3</accession>
<reference evidence="9 10" key="1">
    <citation type="journal article" date="2013" name="Genome Announc.">
        <title>Draft Genome Sequence of Catellicoccus marimammalium, a Novel Species Commonly Found in Gull Feces.</title>
        <authorList>
            <person name="Weigand M.R."/>
            <person name="Ryu H."/>
            <person name="Bozcek L."/>
            <person name="Konstantinidis K.T."/>
            <person name="Santo Domingo J.W."/>
        </authorList>
    </citation>
    <scope>NUCLEOTIDE SEQUENCE [LARGE SCALE GENOMIC DNA]</scope>
    <source>
        <strain evidence="9 10">M35/04/3</strain>
    </source>
</reference>
<dbReference type="PANTHER" id="PTHR21716:SF53">
    <property type="entry name" value="PERMEASE PERM-RELATED"/>
    <property type="match status" value="1"/>
</dbReference>
<dbReference type="Pfam" id="PF01594">
    <property type="entry name" value="AI-2E_transport"/>
    <property type="match status" value="1"/>
</dbReference>
<dbReference type="EMBL" id="AMYT01000021">
    <property type="protein sequence ID" value="EKU27076.1"/>
    <property type="molecule type" value="Genomic_DNA"/>
</dbReference>
<keyword evidence="3" id="KW-0813">Transport</keyword>
<feature type="transmembrane region" description="Helical" evidence="8">
    <location>
        <begin position="328"/>
        <end position="353"/>
    </location>
</feature>
<dbReference type="Proteomes" id="UP000016057">
    <property type="component" value="Unassembled WGS sequence"/>
</dbReference>
<keyword evidence="7 8" id="KW-0472">Membrane</keyword>
<protein>
    <submittedName>
        <fullName evidence="9">Putative permease</fullName>
    </submittedName>
</protein>